<dbReference type="SUPFAM" id="SSF55144">
    <property type="entry name" value="LigT-like"/>
    <property type="match status" value="1"/>
</dbReference>
<dbReference type="Proteomes" id="UP001058003">
    <property type="component" value="Chromosome"/>
</dbReference>
<dbReference type="GO" id="GO:0016874">
    <property type="term" value="F:ligase activity"/>
    <property type="evidence" value="ECO:0007669"/>
    <property type="project" value="UniProtKB-KW"/>
</dbReference>
<evidence type="ECO:0000313" key="2">
    <source>
        <dbReference type="Proteomes" id="UP001058003"/>
    </source>
</evidence>
<dbReference type="InterPro" id="IPR009097">
    <property type="entry name" value="Cyclic_Pdiesterase"/>
</dbReference>
<dbReference type="Gene3D" id="3.90.1140.10">
    <property type="entry name" value="Cyclic phosphodiesterase"/>
    <property type="match status" value="1"/>
</dbReference>
<proteinExistence type="predicted"/>
<dbReference type="KEGG" id="daur:Daura_13255"/>
<dbReference type="Pfam" id="PF13563">
    <property type="entry name" value="2_5_RNA_ligase2"/>
    <property type="match status" value="1"/>
</dbReference>
<organism evidence="1 2">
    <name type="scientific">Dactylosporangium aurantiacum</name>
    <dbReference type="NCBI Taxonomy" id="35754"/>
    <lineage>
        <taxon>Bacteria</taxon>
        <taxon>Bacillati</taxon>
        <taxon>Actinomycetota</taxon>
        <taxon>Actinomycetes</taxon>
        <taxon>Micromonosporales</taxon>
        <taxon>Micromonosporaceae</taxon>
        <taxon>Dactylosporangium</taxon>
    </lineage>
</organism>
<protein>
    <submittedName>
        <fullName evidence="1">2'-5' RNA ligase family protein</fullName>
    </submittedName>
</protein>
<dbReference type="RefSeq" id="WP_033361392.1">
    <property type="nucleotide sequence ID" value="NZ_CP073767.1"/>
</dbReference>
<gene>
    <name evidence="1" type="ORF">Daura_13255</name>
</gene>
<reference evidence="1" key="1">
    <citation type="submission" date="2021-04" db="EMBL/GenBank/DDBJ databases">
        <title>Dactylosporangium aurantiacum NRRL B-8018 full assembly.</title>
        <authorList>
            <person name="Hartkoorn R.C."/>
            <person name="Beaudoing E."/>
            <person name="Hot D."/>
        </authorList>
    </citation>
    <scope>NUCLEOTIDE SEQUENCE</scope>
    <source>
        <strain evidence="1">NRRL B-8018</strain>
    </source>
</reference>
<keyword evidence="1" id="KW-0436">Ligase</keyword>
<evidence type="ECO:0000313" key="1">
    <source>
        <dbReference type="EMBL" id="UWZ57044.1"/>
    </source>
</evidence>
<keyword evidence="2" id="KW-1185">Reference proteome</keyword>
<accession>A0A9Q9IJ19</accession>
<dbReference type="EMBL" id="CP073767">
    <property type="protein sequence ID" value="UWZ57044.1"/>
    <property type="molecule type" value="Genomic_DNA"/>
</dbReference>
<dbReference type="AlphaFoldDB" id="A0A9Q9IJ19"/>
<name>A0A9Q9IJ19_9ACTN</name>
<dbReference type="OrthoDB" id="3397424at2"/>
<sequence length="156" mass="17035">MRTVELLPDDRLDAHVRALWRRLRDAGLPSLAGHPHPTNRPHLTVVTAPALDVALPLPLPLLAEVGPVRFLGRALVLEVAATDGLRAVHAACWSALDDAWPGPGEWLPHVSLALNVRPSQRDRALRELGDVRPVRGRFTAARSYDTRTRTVTGLPG</sequence>